<dbReference type="AlphaFoldDB" id="A0A392TXE2"/>
<protein>
    <submittedName>
        <fullName evidence="1">F-box/kelch-repeat protein</fullName>
    </submittedName>
</protein>
<dbReference type="Proteomes" id="UP000265520">
    <property type="component" value="Unassembled WGS sequence"/>
</dbReference>
<reference evidence="1 2" key="1">
    <citation type="journal article" date="2018" name="Front. Plant Sci.">
        <title>Red Clover (Trifolium pratense) and Zigzag Clover (T. medium) - A Picture of Genomic Similarities and Differences.</title>
        <authorList>
            <person name="Dluhosova J."/>
            <person name="Istvanek J."/>
            <person name="Nedelnik J."/>
            <person name="Repkova J."/>
        </authorList>
    </citation>
    <scope>NUCLEOTIDE SEQUENCE [LARGE SCALE GENOMIC DNA]</scope>
    <source>
        <strain evidence="2">cv. 10/8</strain>
        <tissue evidence="1">Leaf</tissue>
    </source>
</reference>
<organism evidence="1 2">
    <name type="scientific">Trifolium medium</name>
    <dbReference type="NCBI Taxonomy" id="97028"/>
    <lineage>
        <taxon>Eukaryota</taxon>
        <taxon>Viridiplantae</taxon>
        <taxon>Streptophyta</taxon>
        <taxon>Embryophyta</taxon>
        <taxon>Tracheophyta</taxon>
        <taxon>Spermatophyta</taxon>
        <taxon>Magnoliopsida</taxon>
        <taxon>eudicotyledons</taxon>
        <taxon>Gunneridae</taxon>
        <taxon>Pentapetalae</taxon>
        <taxon>rosids</taxon>
        <taxon>fabids</taxon>
        <taxon>Fabales</taxon>
        <taxon>Fabaceae</taxon>
        <taxon>Papilionoideae</taxon>
        <taxon>50 kb inversion clade</taxon>
        <taxon>NPAAA clade</taxon>
        <taxon>Hologalegina</taxon>
        <taxon>IRL clade</taxon>
        <taxon>Trifolieae</taxon>
        <taxon>Trifolium</taxon>
    </lineage>
</organism>
<evidence type="ECO:0000313" key="2">
    <source>
        <dbReference type="Proteomes" id="UP000265520"/>
    </source>
</evidence>
<evidence type="ECO:0000313" key="1">
    <source>
        <dbReference type="EMBL" id="MCI64495.1"/>
    </source>
</evidence>
<feature type="non-terminal residue" evidence="1">
    <location>
        <position position="1"/>
    </location>
</feature>
<dbReference type="EMBL" id="LXQA010657200">
    <property type="protein sequence ID" value="MCI64495.1"/>
    <property type="molecule type" value="Genomic_DNA"/>
</dbReference>
<accession>A0A392TXE2</accession>
<keyword evidence="2" id="KW-1185">Reference proteome</keyword>
<sequence>AIGLIKYNDKGQRLEYRNYANHSVGFEVAVYTESLLSLPG</sequence>
<comment type="caution">
    <text evidence="1">The sequence shown here is derived from an EMBL/GenBank/DDBJ whole genome shotgun (WGS) entry which is preliminary data.</text>
</comment>
<proteinExistence type="predicted"/>
<name>A0A392TXE2_9FABA</name>